<dbReference type="GO" id="GO:0016020">
    <property type="term" value="C:membrane"/>
    <property type="evidence" value="ECO:0007669"/>
    <property type="project" value="UniProtKB-SubCell"/>
</dbReference>
<keyword evidence="8" id="KW-0418">Kinase</keyword>
<organism evidence="17 18">
    <name type="scientific">Ceratodon purpureus</name>
    <name type="common">Fire moss</name>
    <name type="synonym">Dicranum purpureum</name>
    <dbReference type="NCBI Taxonomy" id="3225"/>
    <lineage>
        <taxon>Eukaryota</taxon>
        <taxon>Viridiplantae</taxon>
        <taxon>Streptophyta</taxon>
        <taxon>Embryophyta</taxon>
        <taxon>Bryophyta</taxon>
        <taxon>Bryophytina</taxon>
        <taxon>Bryopsida</taxon>
        <taxon>Dicranidae</taxon>
        <taxon>Pseudoditrichales</taxon>
        <taxon>Ditrichaceae</taxon>
        <taxon>Ceratodon</taxon>
    </lineage>
</organism>
<feature type="modified residue" description="4-aspartylphosphate" evidence="13">
    <location>
        <position position="941"/>
    </location>
</feature>
<dbReference type="Gene3D" id="3.30.565.10">
    <property type="entry name" value="Histidine kinase-like ATPase, C-terminal domain"/>
    <property type="match status" value="1"/>
</dbReference>
<dbReference type="InterPro" id="IPR011006">
    <property type="entry name" value="CheY-like_superfamily"/>
</dbReference>
<evidence type="ECO:0000256" key="9">
    <source>
        <dbReference type="ARBA" id="ARBA00022840"/>
    </source>
</evidence>
<name>A0A8T0GMN5_CERPU</name>
<evidence type="ECO:0000256" key="14">
    <source>
        <dbReference type="SAM" id="Phobius"/>
    </source>
</evidence>
<dbReference type="PROSITE" id="PS50109">
    <property type="entry name" value="HIS_KIN"/>
    <property type="match status" value="1"/>
</dbReference>
<dbReference type="SUPFAM" id="SSF52172">
    <property type="entry name" value="CheY-like"/>
    <property type="match status" value="2"/>
</dbReference>
<keyword evidence="10 14" id="KW-1133">Transmembrane helix</keyword>
<dbReference type="Pfam" id="PF00512">
    <property type="entry name" value="HisKA"/>
    <property type="match status" value="1"/>
</dbReference>
<keyword evidence="6 14" id="KW-0812">Transmembrane</keyword>
<evidence type="ECO:0000313" key="18">
    <source>
        <dbReference type="Proteomes" id="UP000822688"/>
    </source>
</evidence>
<dbReference type="PANTHER" id="PTHR45339:SF6">
    <property type="entry name" value="SENSORY HISTIDINE PROTEIN KINASE"/>
    <property type="match status" value="1"/>
</dbReference>
<dbReference type="InterPro" id="IPR001789">
    <property type="entry name" value="Sig_transdc_resp-reg_receiver"/>
</dbReference>
<evidence type="ECO:0000256" key="8">
    <source>
        <dbReference type="ARBA" id="ARBA00022777"/>
    </source>
</evidence>
<sequence>MMESGVRLRHKQLARIMPWCSGKASLVRHALVLAVCVLLGWLLASIIGVLLYRSSLSSRNKEFALKCDNHKEILRSEVENSLNASFVILGLLAGVPSINNDQWRNYTRRTLFLRPNVKTLVYCERVLASQRVDFERKHNATIKTILANGTWLDQSPQDEYAPIVFETEDVELNLYDVASSPILSQALFTARDTGLFTLSPPSPWQGSFQMGAYLAYYGPGRDSSTFPGLAARKAACLGYVATVLNIVEVFGAVLSRFIDNKDMDVVAVYNVDPTTEPSASYNCSRKAAPCVLPLFDPANRSNERSSVFVPWEVGTQNFELRCLPKNNMRLDALRSVVAWPLLMALVVLFSAIIVYLMLKRMMAIEKDVSIMERMNEKLTAATMAAEAADKAKSSFLATVSHEIRTPMNGVIGMTNLLMGTELTPQQFEYVNIAQASGKALLALINDVLDLSKIEAGKMEIESVKFDIRNEVDEIFSLFDEKVSNKQLEMMALIHDAVPPCLMGDPTRIRQVLVNLVSNAMKFTKQGSIFICVRILDTCHSDRLDPPAEVINQLSRSKLFTLGSVSGTQVVPKSPSGSDTTGRVGSDRDTIYRGGSTRLSEMHLVAPRLSMGPGPLSTREAVAAWRRWEPKRSSETTDLNPVTVVISIEDTGIGIPLHLHNRLFQPFLQADSSNSREYGGTGVGLSICKKLATLMNGELTVNSTPGEGSIFEFTLTLGRAPEPKCTETTCCPRPTQLSASEHDKLKGARVILVDTHPVRQEASASYLRRLGIVVEETEDLHGTLELLGRKETHLVQAIIVDLQGVDQDLTRKIGQFVRMETGYEAIPIIALTCVPPHEEELKEAGYSSTILKPLRHATVATILLQAFGVRKKMPTKKVNANPSLLAGKRLLVVDDNMVNRRVATSMLARYGATVVAVNGGPEAITAVRSQKPNEAYDLVLMDIQMPEMDGYEATRQIRKWEMEVCEQCSEEIEALIDDDHPLDSELRILKCPHHHLPIVAVTADVMKGTHELCVEAGMDDYISKPLDQKQLYLLLEHFVEGELGSQMKSGRSE</sequence>
<evidence type="ECO:0000259" key="16">
    <source>
        <dbReference type="PROSITE" id="PS50110"/>
    </source>
</evidence>
<dbReference type="PROSITE" id="PS50110">
    <property type="entry name" value="RESPONSE_REGULATORY"/>
    <property type="match status" value="2"/>
</dbReference>
<dbReference type="PRINTS" id="PR00344">
    <property type="entry name" value="BCTRLSENSOR"/>
</dbReference>
<dbReference type="InterPro" id="IPR042240">
    <property type="entry name" value="CHASE_sf"/>
</dbReference>
<keyword evidence="5" id="KW-0808">Transferase</keyword>
<feature type="domain" description="Response regulatory" evidence="16">
    <location>
        <begin position="748"/>
        <end position="866"/>
    </location>
</feature>
<dbReference type="InterPro" id="IPR004358">
    <property type="entry name" value="Sig_transdc_His_kin-like_C"/>
</dbReference>
<dbReference type="SUPFAM" id="SSF55874">
    <property type="entry name" value="ATPase domain of HSP90 chaperone/DNA topoisomerase II/histidine kinase"/>
    <property type="match status" value="2"/>
</dbReference>
<feature type="domain" description="Response regulatory" evidence="16">
    <location>
        <begin position="888"/>
        <end position="1038"/>
    </location>
</feature>
<evidence type="ECO:0000256" key="7">
    <source>
        <dbReference type="ARBA" id="ARBA00022741"/>
    </source>
</evidence>
<gene>
    <name evidence="17" type="ORF">KC19_9G015000</name>
</gene>
<dbReference type="Gene3D" id="3.30.450.350">
    <property type="entry name" value="CHASE domain"/>
    <property type="match status" value="1"/>
</dbReference>
<accession>A0A8T0GMN5</accession>
<evidence type="ECO:0000256" key="12">
    <source>
        <dbReference type="ARBA" id="ARBA00023136"/>
    </source>
</evidence>
<dbReference type="Pfam" id="PF03924">
    <property type="entry name" value="CHASE"/>
    <property type="match status" value="1"/>
</dbReference>
<dbReference type="Proteomes" id="UP000822688">
    <property type="component" value="Chromosome 9"/>
</dbReference>
<comment type="subcellular location">
    <subcellularLocation>
        <location evidence="2">Membrane</location>
    </subcellularLocation>
</comment>
<dbReference type="InterPro" id="IPR056839">
    <property type="entry name" value="Receiver_AHK4/CRE1_1st"/>
</dbReference>
<dbReference type="GO" id="GO:0005524">
    <property type="term" value="F:ATP binding"/>
    <property type="evidence" value="ECO:0007669"/>
    <property type="project" value="UniProtKB-KW"/>
</dbReference>
<reference evidence="17" key="1">
    <citation type="submission" date="2020-06" db="EMBL/GenBank/DDBJ databases">
        <title>WGS assembly of Ceratodon purpureus strain R40.</title>
        <authorList>
            <person name="Carey S.B."/>
            <person name="Jenkins J."/>
            <person name="Shu S."/>
            <person name="Lovell J.T."/>
            <person name="Sreedasyam A."/>
            <person name="Maumus F."/>
            <person name="Tiley G.P."/>
            <person name="Fernandez-Pozo N."/>
            <person name="Barry K."/>
            <person name="Chen C."/>
            <person name="Wang M."/>
            <person name="Lipzen A."/>
            <person name="Daum C."/>
            <person name="Saski C.A."/>
            <person name="Payton A.C."/>
            <person name="Mcbreen J.C."/>
            <person name="Conrad R.E."/>
            <person name="Kollar L.M."/>
            <person name="Olsson S."/>
            <person name="Huttunen S."/>
            <person name="Landis J.B."/>
            <person name="Wickett N.J."/>
            <person name="Johnson M.G."/>
            <person name="Rensing S.A."/>
            <person name="Grimwood J."/>
            <person name="Schmutz J."/>
            <person name="Mcdaniel S.F."/>
        </authorList>
    </citation>
    <scope>NUCLEOTIDE SEQUENCE</scope>
    <source>
        <strain evidence="17">R40</strain>
    </source>
</reference>
<dbReference type="FunFam" id="1.10.287.130:FF:000002">
    <property type="entry name" value="Two-component osmosensing histidine kinase"/>
    <property type="match status" value="1"/>
</dbReference>
<evidence type="ECO:0000256" key="3">
    <source>
        <dbReference type="ARBA" id="ARBA00012438"/>
    </source>
</evidence>
<evidence type="ECO:0000256" key="5">
    <source>
        <dbReference type="ARBA" id="ARBA00022679"/>
    </source>
</evidence>
<comment type="caution">
    <text evidence="17">The sequence shown here is derived from an EMBL/GenBank/DDBJ whole genome shotgun (WGS) entry which is preliminary data.</text>
</comment>
<dbReference type="SUPFAM" id="SSF47384">
    <property type="entry name" value="Homodimeric domain of signal transducing histidine kinase"/>
    <property type="match status" value="1"/>
</dbReference>
<dbReference type="InterPro" id="IPR003661">
    <property type="entry name" value="HisK_dim/P_dom"/>
</dbReference>
<evidence type="ECO:0000256" key="2">
    <source>
        <dbReference type="ARBA" id="ARBA00004370"/>
    </source>
</evidence>
<dbReference type="InterPro" id="IPR036890">
    <property type="entry name" value="HATPase_C_sf"/>
</dbReference>
<dbReference type="GO" id="GO:0000155">
    <property type="term" value="F:phosphorelay sensor kinase activity"/>
    <property type="evidence" value="ECO:0007669"/>
    <property type="project" value="InterPro"/>
</dbReference>
<dbReference type="InterPro" id="IPR005467">
    <property type="entry name" value="His_kinase_dom"/>
</dbReference>
<dbReference type="SMART" id="SM00448">
    <property type="entry name" value="REC"/>
    <property type="match status" value="2"/>
</dbReference>
<evidence type="ECO:0000313" key="17">
    <source>
        <dbReference type="EMBL" id="KAG0560806.1"/>
    </source>
</evidence>
<evidence type="ECO:0000256" key="11">
    <source>
        <dbReference type="ARBA" id="ARBA00023012"/>
    </source>
</evidence>
<proteinExistence type="predicted"/>
<keyword evidence="11" id="KW-0902">Two-component regulatory system</keyword>
<evidence type="ECO:0000259" key="15">
    <source>
        <dbReference type="PROSITE" id="PS50109"/>
    </source>
</evidence>
<keyword evidence="7" id="KW-0547">Nucleotide-binding</keyword>
<feature type="domain" description="Histidine kinase" evidence="15">
    <location>
        <begin position="398"/>
        <end position="718"/>
    </location>
</feature>
<dbReference type="AlphaFoldDB" id="A0A8T0GMN5"/>
<feature type="modified residue" description="4-aspartylphosphate" evidence="13">
    <location>
        <position position="800"/>
    </location>
</feature>
<evidence type="ECO:0000256" key="1">
    <source>
        <dbReference type="ARBA" id="ARBA00000085"/>
    </source>
</evidence>
<keyword evidence="12 14" id="KW-0472">Membrane</keyword>
<dbReference type="Gene3D" id="3.40.50.2300">
    <property type="match status" value="2"/>
</dbReference>
<dbReference type="Pfam" id="PF02518">
    <property type="entry name" value="HATPase_c"/>
    <property type="match status" value="1"/>
</dbReference>
<dbReference type="PANTHER" id="PTHR45339">
    <property type="entry name" value="HYBRID SIGNAL TRANSDUCTION HISTIDINE KINASE J"/>
    <property type="match status" value="1"/>
</dbReference>
<dbReference type="EC" id="2.7.13.3" evidence="3"/>
<feature type="transmembrane region" description="Helical" evidence="14">
    <location>
        <begin position="31"/>
        <end position="52"/>
    </location>
</feature>
<dbReference type="Gene3D" id="1.10.287.130">
    <property type="match status" value="1"/>
</dbReference>
<dbReference type="SMART" id="SM00387">
    <property type="entry name" value="HATPase_c"/>
    <property type="match status" value="1"/>
</dbReference>
<keyword evidence="9" id="KW-0067">ATP-binding</keyword>
<protein>
    <recommendedName>
        <fullName evidence="3">histidine kinase</fullName>
        <ecNumber evidence="3">2.7.13.3</ecNumber>
    </recommendedName>
</protein>
<dbReference type="EMBL" id="CM026430">
    <property type="protein sequence ID" value="KAG0560806.1"/>
    <property type="molecule type" value="Genomic_DNA"/>
</dbReference>
<keyword evidence="18" id="KW-1185">Reference proteome</keyword>
<dbReference type="InterPro" id="IPR003594">
    <property type="entry name" value="HATPase_dom"/>
</dbReference>
<dbReference type="Pfam" id="PF24896">
    <property type="entry name" value="Receiver_CRE1"/>
    <property type="match status" value="1"/>
</dbReference>
<evidence type="ECO:0000256" key="10">
    <source>
        <dbReference type="ARBA" id="ARBA00022989"/>
    </source>
</evidence>
<keyword evidence="4 13" id="KW-0597">Phosphoprotein</keyword>
<evidence type="ECO:0000256" key="13">
    <source>
        <dbReference type="PROSITE-ProRule" id="PRU00169"/>
    </source>
</evidence>
<dbReference type="Pfam" id="PF00072">
    <property type="entry name" value="Response_reg"/>
    <property type="match status" value="1"/>
</dbReference>
<feature type="transmembrane region" description="Helical" evidence="14">
    <location>
        <begin position="337"/>
        <end position="358"/>
    </location>
</feature>
<dbReference type="SMART" id="SM00388">
    <property type="entry name" value="HisKA"/>
    <property type="match status" value="1"/>
</dbReference>
<dbReference type="CDD" id="cd00082">
    <property type="entry name" value="HisKA"/>
    <property type="match status" value="1"/>
</dbReference>
<comment type="catalytic activity">
    <reaction evidence="1">
        <text>ATP + protein L-histidine = ADP + protein N-phospho-L-histidine.</text>
        <dbReference type="EC" id="2.7.13.3"/>
    </reaction>
</comment>
<evidence type="ECO:0000256" key="4">
    <source>
        <dbReference type="ARBA" id="ARBA00022553"/>
    </source>
</evidence>
<evidence type="ECO:0000256" key="6">
    <source>
        <dbReference type="ARBA" id="ARBA00022692"/>
    </source>
</evidence>
<dbReference type="CDD" id="cd16922">
    <property type="entry name" value="HATPase_EvgS-ArcB-TorS-like"/>
    <property type="match status" value="1"/>
</dbReference>
<dbReference type="InterPro" id="IPR006189">
    <property type="entry name" value="CHASE_dom"/>
</dbReference>
<dbReference type="InterPro" id="IPR036097">
    <property type="entry name" value="HisK_dim/P_sf"/>
</dbReference>
<dbReference type="CDD" id="cd17546">
    <property type="entry name" value="REC_hyHK_CKI1_RcsC-like"/>
    <property type="match status" value="1"/>
</dbReference>